<keyword evidence="8" id="KW-0175">Coiled coil</keyword>
<keyword evidence="3" id="KW-0808">Transferase</keyword>
<evidence type="ECO:0000256" key="4">
    <source>
        <dbReference type="ARBA" id="ARBA00022691"/>
    </source>
</evidence>
<name>C4FHS9_9AQUI</name>
<dbReference type="InterPro" id="IPR029063">
    <property type="entry name" value="SAM-dependent_MTases_sf"/>
</dbReference>
<dbReference type="EMBL" id="ABZS01000006">
    <property type="protein sequence ID" value="EEP61369.1"/>
    <property type="molecule type" value="Genomic_DNA"/>
</dbReference>
<feature type="domain" description="Type II methyltransferase M.TaqI-like" evidence="9">
    <location>
        <begin position="571"/>
        <end position="815"/>
    </location>
</feature>
<reference evidence="11 12" key="1">
    <citation type="submission" date="2009-04" db="EMBL/GenBank/DDBJ databases">
        <authorList>
            <person name="Reysenbach A.-L."/>
            <person name="Heidelberg J.F."/>
            <person name="Nelson W.C."/>
        </authorList>
    </citation>
    <scope>NUCLEOTIDE SEQUENCE [LARGE SCALE GENOMIC DNA]</scope>
    <source>
        <strain evidence="11 12">SS-5</strain>
    </source>
</reference>
<evidence type="ECO:0000256" key="2">
    <source>
        <dbReference type="ARBA" id="ARBA00022603"/>
    </source>
</evidence>
<dbReference type="GO" id="GO:0009307">
    <property type="term" value="P:DNA restriction-modification system"/>
    <property type="evidence" value="ECO:0007669"/>
    <property type="project" value="UniProtKB-KW"/>
</dbReference>
<sequence length="1203" mass="141362">MENKLSDLARDFSLEKLERYLLDKGFTVDIKPVLDIQDIEEKYSVSDIKEIGYIRLKQNSDLVVFAIKIDNLTERTSKKRQFDIAKRLLGQKFYGLFIFYDDNKNFRLSFVFKTTHGTKVTYSHYKRFTFYVSPNLPNKTFINQLKKCDFTDLESIKQAFSTQPITEAFYDDLQNWYYYALDKVKFPDDYKYSDDPEKDREIRNAQGLIRLLTRLIFIWFLKEKGLVPDKLFDEKELKNIVKDFGKGNNYYNAILQNLFFATLNRPIKERGWAEDKGFPANKKDFGVKSLYRYEDKFLISKEEAKKLFEDIPFINGGLFDCLDKDKVYIDGFSRNEKKQAKISDELFFNEKGKTVDLSKYGLSKNAEVRGLINILKSYNFTTDEATPIDQEIALDPELLGKVFENLLASYNPETNTTARKATGSYYTPREIVDYMVEESLREYLKTKVPEAENILDDLFSYSDNELEISDDLRKKLIQAIDQVKIIDPACGSGAFPMGILHKLVFLLQKLDPSNKVWYEIQVDRIKKESKEALEIAKDENTLKELLNEVKEHFDESINYPDYARKLYLIENCIYGVDIQPIAIQISKLRFFISLILDQKVDREKPNFGILTLPNLETKFISANALIGLEKPIQKSLRSQEIEKLEQELKFLRHRYFRIKSRIEKIQLQNKDKELREKLKNALINDGWSDKVAEKIANFDIFDQNASADWFDPEWMFGVVDGFDIVIGNPPYVRQEKIKPIKPILQKQNYEVFTSTADLYVYFYEKGYKLLKEQGILAYITSNKWMRAKYGEKLRKFLKEKTAILEIIDFSGYKVFEQTVDTNILIFRKEKPSKDHVFRFLEVKGDIEDIEEYLRKGKSKLIELTTGKGVEYLDSWSQVDTWQELRTWQTMYQNKLSDNAWTLGDESVLSLKDKIEKVGKSLKDWNVKIYRGVLTGYNDAFIIDTETRNRILENCKDEEERKRTEEIIKPVLRGRDIKRWRYKWAGLWIIVIPAGWTNKHRGRKNPEEFFKESFSSLYNHFMSFSNVKGKGKGLFDRDDQGDYWWELRHCDYYSEFEKEKIVWAETSDKIKMAIVPQGIYLLKTCFMLIGGNLKFIVGVANSKLIDWYIRQSIHKLGGKGIYVSGYFMEQLPLPPITKENQHIADQIVQKVDQILSLTQSEDYDTNQEKQQHVKNLEHEIDQLVYKLYGLTEEEIKIIEGGYNG</sequence>
<dbReference type="RefSeq" id="WP_007545505.1">
    <property type="nucleotide sequence ID" value="NZ_ABZS01000006.1"/>
</dbReference>
<evidence type="ECO:0000256" key="5">
    <source>
        <dbReference type="ARBA" id="ARBA00022747"/>
    </source>
</evidence>
<dbReference type="Gene3D" id="3.40.50.150">
    <property type="entry name" value="Vaccinia Virus protein VP39"/>
    <property type="match status" value="1"/>
</dbReference>
<comment type="catalytic activity">
    <reaction evidence="7">
        <text>a 2'-deoxyadenosine in DNA + S-adenosyl-L-methionine = an N(6)-methyl-2'-deoxyadenosine in DNA + S-adenosyl-L-homocysteine + H(+)</text>
        <dbReference type="Rhea" id="RHEA:15197"/>
        <dbReference type="Rhea" id="RHEA-COMP:12418"/>
        <dbReference type="Rhea" id="RHEA-COMP:12419"/>
        <dbReference type="ChEBI" id="CHEBI:15378"/>
        <dbReference type="ChEBI" id="CHEBI:57856"/>
        <dbReference type="ChEBI" id="CHEBI:59789"/>
        <dbReference type="ChEBI" id="CHEBI:90615"/>
        <dbReference type="ChEBI" id="CHEBI:90616"/>
        <dbReference type="EC" id="2.1.1.72"/>
    </reaction>
</comment>
<gene>
    <name evidence="11" type="ORF">SULYE_0107</name>
</gene>
<keyword evidence="2" id="KW-0489">Methyltransferase</keyword>
<dbReference type="InterPro" id="IPR050953">
    <property type="entry name" value="N4_N6_ade-DNA_methylase"/>
</dbReference>
<dbReference type="PANTHER" id="PTHR33841:SF1">
    <property type="entry name" value="DNA METHYLTRANSFERASE A"/>
    <property type="match status" value="1"/>
</dbReference>
<evidence type="ECO:0000256" key="3">
    <source>
        <dbReference type="ARBA" id="ARBA00022679"/>
    </source>
</evidence>
<feature type="coiled-coil region" evidence="8">
    <location>
        <begin position="1165"/>
        <end position="1192"/>
    </location>
</feature>
<evidence type="ECO:0000256" key="1">
    <source>
        <dbReference type="ARBA" id="ARBA00011900"/>
    </source>
</evidence>
<dbReference type="GO" id="GO:0003677">
    <property type="term" value="F:DNA binding"/>
    <property type="evidence" value="ECO:0007669"/>
    <property type="project" value="UniProtKB-KW"/>
</dbReference>
<dbReference type="GO" id="GO:0032259">
    <property type="term" value="P:methylation"/>
    <property type="evidence" value="ECO:0007669"/>
    <property type="project" value="UniProtKB-KW"/>
</dbReference>
<evidence type="ECO:0000259" key="9">
    <source>
        <dbReference type="Pfam" id="PF07669"/>
    </source>
</evidence>
<dbReference type="AlphaFoldDB" id="C4FHS9"/>
<evidence type="ECO:0000256" key="6">
    <source>
        <dbReference type="ARBA" id="ARBA00023125"/>
    </source>
</evidence>
<keyword evidence="6" id="KW-0238">DNA-binding</keyword>
<keyword evidence="4" id="KW-0949">S-adenosyl-L-methionine</keyword>
<keyword evidence="5" id="KW-0680">Restriction system</keyword>
<dbReference type="EC" id="2.1.1.72" evidence="1"/>
<keyword evidence="12" id="KW-1185">Reference proteome</keyword>
<evidence type="ECO:0000256" key="8">
    <source>
        <dbReference type="SAM" id="Coils"/>
    </source>
</evidence>
<dbReference type="PANTHER" id="PTHR33841">
    <property type="entry name" value="DNA METHYLTRANSFERASE YEEA-RELATED"/>
    <property type="match status" value="1"/>
</dbReference>
<organism evidence="11 12">
    <name type="scientific">Sulfurihydrogenibium yellowstonense SS-5</name>
    <dbReference type="NCBI Taxonomy" id="432331"/>
    <lineage>
        <taxon>Bacteria</taxon>
        <taxon>Pseudomonadati</taxon>
        <taxon>Aquificota</taxon>
        <taxon>Aquificia</taxon>
        <taxon>Aquificales</taxon>
        <taxon>Hydrogenothermaceae</taxon>
        <taxon>Sulfurihydrogenibium</taxon>
    </lineage>
</organism>
<dbReference type="SUPFAM" id="SSF53335">
    <property type="entry name" value="S-adenosyl-L-methionine-dependent methyltransferases"/>
    <property type="match status" value="1"/>
</dbReference>
<feature type="coiled-coil region" evidence="8">
    <location>
        <begin position="634"/>
        <end position="684"/>
    </location>
</feature>
<dbReference type="PROSITE" id="PS00092">
    <property type="entry name" value="N6_MTASE"/>
    <property type="match status" value="1"/>
</dbReference>
<dbReference type="Pfam" id="PF12950">
    <property type="entry name" value="TaqI_C"/>
    <property type="match status" value="1"/>
</dbReference>
<proteinExistence type="predicted"/>
<evidence type="ECO:0000313" key="12">
    <source>
        <dbReference type="Proteomes" id="UP000005540"/>
    </source>
</evidence>
<evidence type="ECO:0000313" key="11">
    <source>
        <dbReference type="EMBL" id="EEP61369.1"/>
    </source>
</evidence>
<comment type="caution">
    <text evidence="11">The sequence shown here is derived from an EMBL/GenBank/DDBJ whole genome shotgun (WGS) entry which is preliminary data.</text>
</comment>
<dbReference type="OrthoDB" id="9814572at2"/>
<evidence type="ECO:0000256" key="7">
    <source>
        <dbReference type="ARBA" id="ARBA00047942"/>
    </source>
</evidence>
<dbReference type="PRINTS" id="PR00507">
    <property type="entry name" value="N12N6MTFRASE"/>
</dbReference>
<dbReference type="Proteomes" id="UP000005540">
    <property type="component" value="Unassembled WGS sequence"/>
</dbReference>
<evidence type="ECO:0000259" key="10">
    <source>
        <dbReference type="Pfam" id="PF12950"/>
    </source>
</evidence>
<dbReference type="InterPro" id="IPR011639">
    <property type="entry name" value="MethylTrfase_TaqI-like_dom"/>
</dbReference>
<accession>C4FHS9</accession>
<dbReference type="InterPro" id="IPR002052">
    <property type="entry name" value="DNA_methylase_N6_adenine_CS"/>
</dbReference>
<dbReference type="InterPro" id="IPR025931">
    <property type="entry name" value="TaqI_C"/>
</dbReference>
<dbReference type="GO" id="GO:0009007">
    <property type="term" value="F:site-specific DNA-methyltransferase (adenine-specific) activity"/>
    <property type="evidence" value="ECO:0007669"/>
    <property type="project" value="UniProtKB-EC"/>
</dbReference>
<protein>
    <recommendedName>
        <fullName evidence="1">site-specific DNA-methyltransferase (adenine-specific)</fullName>
        <ecNumber evidence="1">2.1.1.72</ecNumber>
    </recommendedName>
</protein>
<dbReference type="Pfam" id="PF07669">
    <property type="entry name" value="Eco57I"/>
    <property type="match status" value="1"/>
</dbReference>
<feature type="domain" description="TaqI-like C-terminal specificity" evidence="10">
    <location>
        <begin position="968"/>
        <end position="1131"/>
    </location>
</feature>